<dbReference type="GO" id="GO:0048472">
    <property type="term" value="F:threonine-phosphate decarboxylase activity"/>
    <property type="evidence" value="ECO:0007669"/>
    <property type="project" value="InterPro"/>
</dbReference>
<keyword evidence="10 11" id="KW-0472">Membrane</keyword>
<evidence type="ECO:0000313" key="15">
    <source>
        <dbReference type="Proteomes" id="UP000065473"/>
    </source>
</evidence>
<dbReference type="EMBL" id="CP013694">
    <property type="protein sequence ID" value="ALU29222.1"/>
    <property type="molecule type" value="Genomic_DNA"/>
</dbReference>
<dbReference type="OrthoDB" id="46105at2157"/>
<gene>
    <name evidence="11" type="primary">cobD</name>
    <name evidence="12" type="ORF">ATY89_04235</name>
    <name evidence="13" type="ORF">ATZ20_07260</name>
</gene>
<feature type="transmembrane region" description="Helical" evidence="11">
    <location>
        <begin position="186"/>
        <end position="208"/>
    </location>
</feature>
<sequence>MLPLLYLSILFDLTLGEPPVIIHPVVWVGKISSRLIKPFSNRFYGIFFWIVSVVPILFILCIPLYFPWYVELPLLVIFLKTTFSIKLLYSLVKKSTPVTTYSRSYSQQLVRRNVYELSEGHVRSAVIESLFESTVDGIISPIFWFLVLGYPGALLQRLANTMDSMVGYKTPEYREQGWFSAKLDTILNYIPARITALLMLLSAYLLGLRPKSTLRILKESKIESPNAKYPISFASSILNVRLEKIGFYNVGLNGWNLPEDNHVKIALNLFKVTLILFLAIFSILYYYLYGLSLFSYPYGFIELVNSKFMGY</sequence>
<evidence type="ECO:0000256" key="11">
    <source>
        <dbReference type="HAMAP-Rule" id="MF_00024"/>
    </source>
</evidence>
<comment type="function">
    <text evidence="1 11">Converts cobyric acid to cobinamide by the addition of aminopropanol on the F carboxylic group.</text>
</comment>
<dbReference type="NCBIfam" id="TIGR00380">
    <property type="entry name" value="cobal_cbiB"/>
    <property type="match status" value="1"/>
</dbReference>
<accession>A0A0U3GW08</accession>
<protein>
    <recommendedName>
        <fullName evidence="5 11">Probable cobalamin biosynthesis protein CobD</fullName>
    </recommendedName>
</protein>
<dbReference type="PANTHER" id="PTHR34308:SF1">
    <property type="entry name" value="COBALAMIN BIOSYNTHESIS PROTEIN CBIB"/>
    <property type="match status" value="1"/>
</dbReference>
<evidence type="ECO:0000256" key="3">
    <source>
        <dbReference type="ARBA" id="ARBA00004953"/>
    </source>
</evidence>
<evidence type="ECO:0000256" key="7">
    <source>
        <dbReference type="ARBA" id="ARBA00022573"/>
    </source>
</evidence>
<keyword evidence="8 11" id="KW-0812">Transmembrane</keyword>
<evidence type="ECO:0000256" key="8">
    <source>
        <dbReference type="ARBA" id="ARBA00022692"/>
    </source>
</evidence>
<evidence type="ECO:0000256" key="6">
    <source>
        <dbReference type="ARBA" id="ARBA00022475"/>
    </source>
</evidence>
<evidence type="ECO:0000313" key="14">
    <source>
        <dbReference type="Proteomes" id="UP000060043"/>
    </source>
</evidence>
<dbReference type="Pfam" id="PF03186">
    <property type="entry name" value="CobD_Cbib"/>
    <property type="match status" value="1"/>
</dbReference>
<dbReference type="RefSeq" id="WP_011277328.1">
    <property type="nucleotide sequence ID" value="NZ_BHWZ01000001.1"/>
</dbReference>
<evidence type="ECO:0000313" key="13">
    <source>
        <dbReference type="EMBL" id="ALU31949.1"/>
    </source>
</evidence>
<dbReference type="OMA" id="NSGYTMA"/>
<keyword evidence="7 11" id="KW-0169">Cobalamin biosynthesis</keyword>
<dbReference type="NCBIfam" id="NF002281">
    <property type="entry name" value="PRK01209.2-5"/>
    <property type="match status" value="1"/>
</dbReference>
<keyword evidence="9 11" id="KW-1133">Transmembrane helix</keyword>
<reference evidence="14 15" key="1">
    <citation type="submission" date="2015-12" db="EMBL/GenBank/DDBJ databases">
        <title>A stable core within a dynamic pangenome in Sulfolobus acidocaldarius.</title>
        <authorList>
            <person name="Anderson R."/>
            <person name="Kouris A."/>
            <person name="Seward C."/>
            <person name="Campbell K."/>
            <person name="Whitaker R."/>
        </authorList>
    </citation>
    <scope>NUCLEOTIDE SEQUENCE [LARGE SCALE GENOMIC DNA]</scope>
    <source>
        <strain evidence="12 15">GG12-C01-09</strain>
        <strain evidence="13 14">NG05B_CO5_07</strain>
    </source>
</reference>
<comment type="subcellular location">
    <subcellularLocation>
        <location evidence="2 11">Cell membrane</location>
        <topology evidence="2 11">Multi-pass membrane protein</topology>
    </subcellularLocation>
</comment>
<dbReference type="GO" id="GO:0009236">
    <property type="term" value="P:cobalamin biosynthetic process"/>
    <property type="evidence" value="ECO:0007669"/>
    <property type="project" value="UniProtKB-UniRule"/>
</dbReference>
<feature type="transmembrane region" description="Helical" evidence="11">
    <location>
        <begin position="138"/>
        <end position="159"/>
    </location>
</feature>
<evidence type="ECO:0000256" key="2">
    <source>
        <dbReference type="ARBA" id="ARBA00004651"/>
    </source>
</evidence>
<comment type="similarity">
    <text evidence="4 11">Belongs to the CobD/CbiB family.</text>
</comment>
<dbReference type="HAMAP" id="MF_00024">
    <property type="entry name" value="CobD_CbiB"/>
    <property type="match status" value="1"/>
</dbReference>
<feature type="transmembrane region" description="Helical" evidence="11">
    <location>
        <begin position="269"/>
        <end position="288"/>
    </location>
</feature>
<evidence type="ECO:0000256" key="1">
    <source>
        <dbReference type="ARBA" id="ARBA00003384"/>
    </source>
</evidence>
<comment type="pathway">
    <text evidence="3 11">Cofactor biosynthesis; adenosylcobalamin biosynthesis.</text>
</comment>
<name>A0A0U3GW08_9CREN</name>
<dbReference type="UniPathway" id="UPA00148"/>
<organism evidence="12 15">
    <name type="scientific">Sulfolobus acidocaldarius</name>
    <dbReference type="NCBI Taxonomy" id="2285"/>
    <lineage>
        <taxon>Archaea</taxon>
        <taxon>Thermoproteota</taxon>
        <taxon>Thermoprotei</taxon>
        <taxon>Sulfolobales</taxon>
        <taxon>Sulfolobaceae</taxon>
        <taxon>Sulfolobus</taxon>
    </lineage>
</organism>
<dbReference type="Proteomes" id="UP000060043">
    <property type="component" value="Chromosome"/>
</dbReference>
<evidence type="ECO:0000256" key="5">
    <source>
        <dbReference type="ARBA" id="ARBA00016185"/>
    </source>
</evidence>
<dbReference type="AlphaFoldDB" id="A0A0U3GW08"/>
<feature type="transmembrane region" description="Helical" evidence="11">
    <location>
        <begin position="43"/>
        <end position="66"/>
    </location>
</feature>
<evidence type="ECO:0000256" key="4">
    <source>
        <dbReference type="ARBA" id="ARBA00006263"/>
    </source>
</evidence>
<evidence type="ECO:0000256" key="9">
    <source>
        <dbReference type="ARBA" id="ARBA00022989"/>
    </source>
</evidence>
<evidence type="ECO:0000313" key="12">
    <source>
        <dbReference type="EMBL" id="ALU29222.1"/>
    </source>
</evidence>
<dbReference type="Proteomes" id="UP000065473">
    <property type="component" value="Chromosome"/>
</dbReference>
<dbReference type="GeneID" id="31536128"/>
<proteinExistence type="inferred from homology"/>
<dbReference type="InterPro" id="IPR004485">
    <property type="entry name" value="Cobalamin_biosynth_CobD/CbiB"/>
</dbReference>
<dbReference type="GO" id="GO:0005886">
    <property type="term" value="C:plasma membrane"/>
    <property type="evidence" value="ECO:0007669"/>
    <property type="project" value="UniProtKB-SubCell"/>
</dbReference>
<feature type="transmembrane region" description="Helical" evidence="11">
    <location>
        <begin position="72"/>
        <end position="92"/>
    </location>
</feature>
<dbReference type="GO" id="GO:0015420">
    <property type="term" value="F:ABC-type vitamin B12 transporter activity"/>
    <property type="evidence" value="ECO:0007669"/>
    <property type="project" value="UniProtKB-UniRule"/>
</dbReference>
<dbReference type="EMBL" id="CP013695">
    <property type="protein sequence ID" value="ALU31949.1"/>
    <property type="molecule type" value="Genomic_DNA"/>
</dbReference>
<dbReference type="PANTHER" id="PTHR34308">
    <property type="entry name" value="COBALAMIN BIOSYNTHESIS PROTEIN CBIB"/>
    <property type="match status" value="1"/>
</dbReference>
<keyword evidence="6 11" id="KW-1003">Cell membrane</keyword>
<evidence type="ECO:0000256" key="10">
    <source>
        <dbReference type="ARBA" id="ARBA00023136"/>
    </source>
</evidence>